<evidence type="ECO:0000313" key="2">
    <source>
        <dbReference type="Proteomes" id="UP000011885"/>
    </source>
</evidence>
<dbReference type="PATRIC" id="fig|1263870.3.peg.4687"/>
<reference evidence="1 2" key="1">
    <citation type="journal article" date="2013" name="Mar. Genomics">
        <title>Expression of sulfatases in Rhodopirellula baltica and the diversity of sulfatases in the genus Rhodopirellula.</title>
        <authorList>
            <person name="Wegner C.E."/>
            <person name="Richter-Heitmann T."/>
            <person name="Klindworth A."/>
            <person name="Klockow C."/>
            <person name="Richter M."/>
            <person name="Achstetter T."/>
            <person name="Glockner F.O."/>
            <person name="Harder J."/>
        </authorList>
    </citation>
    <scope>NUCLEOTIDE SEQUENCE [LARGE SCALE GENOMIC DNA]</scope>
    <source>
        <strain evidence="1 2">SM41</strain>
    </source>
</reference>
<evidence type="ECO:0000313" key="1">
    <source>
        <dbReference type="EMBL" id="EMI54134.1"/>
    </source>
</evidence>
<dbReference type="EMBL" id="ANOH01000298">
    <property type="protein sequence ID" value="EMI54134.1"/>
    <property type="molecule type" value="Genomic_DNA"/>
</dbReference>
<gene>
    <name evidence="1" type="ORF">RSSM_04431</name>
</gene>
<proteinExistence type="predicted"/>
<name>M5TYM2_9BACT</name>
<sequence>MTQILHLYSRQFGVMDLVDEGISEARTRAAEGSLTKTRSVGMGRRRPAHRVYGVVRIA</sequence>
<organism evidence="1 2">
    <name type="scientific">Rhodopirellula sallentina SM41</name>
    <dbReference type="NCBI Taxonomy" id="1263870"/>
    <lineage>
        <taxon>Bacteria</taxon>
        <taxon>Pseudomonadati</taxon>
        <taxon>Planctomycetota</taxon>
        <taxon>Planctomycetia</taxon>
        <taxon>Pirellulales</taxon>
        <taxon>Pirellulaceae</taxon>
        <taxon>Rhodopirellula</taxon>
    </lineage>
</organism>
<dbReference type="Proteomes" id="UP000011885">
    <property type="component" value="Unassembled WGS sequence"/>
</dbReference>
<accession>M5TYM2</accession>
<protein>
    <submittedName>
        <fullName evidence="1">Uncharacterized protein</fullName>
    </submittedName>
</protein>
<comment type="caution">
    <text evidence="1">The sequence shown here is derived from an EMBL/GenBank/DDBJ whole genome shotgun (WGS) entry which is preliminary data.</text>
</comment>
<keyword evidence="2" id="KW-1185">Reference proteome</keyword>
<dbReference type="AlphaFoldDB" id="M5TYM2"/>